<dbReference type="RefSeq" id="WP_048890626.1">
    <property type="nucleotide sequence ID" value="NZ_AP024237.1"/>
</dbReference>
<sequence>MRTEAFASPLTVWVGSTSYTFQPGRDITVGHDSRSDLRLDDGGGRWIAPVHLVLRFAGDHWVAIDQSRNGIYLAGVRVPMVRIRDGQTIAVGDPQYGPRLLFRLGASAHAAGPARPAPPATHGRPAPRTPPPPQPPTQTSWRPPPAPFGQAAAAMRPGPPPQHPPRRPHGQPPSQTPTQPVRLSPPQAEAPPPHGPRPDTTPPRPRPPSELPTRPVPAPAPPQWPSPPPTPEHNLLPAAAVRPHEQVPTSRLPAGDQAAGDAPVSRPAPGARELVAYHVGLAGDGHPLLDDVSFTATGGTLTAVVAPTSAAPSALVGIVAGAVTPTVGQVRLDGHDVHAEYMRRYVGIVPQGDVLHCQLTVEQAVGYAAELRLPPGTPADVRRQLVEQVLRELGLLPQRTAQVGSLSDEQRRRATLAVELLTRPPLLVLDEPTAGLDPAQERQTMTRLRELADAGQIVVLATTSPRHLELCDQVVLLTSTGTTAFAGPPHEIDAAMGTTDWSQILRRVSTDPHGAHNAFLQRRQGAPAAPAAAPPLGRPARLGLVRQIAVAARRQAWLVFGDQRYAIFLTILPLFFAALALVTPGTTGLGAADPYGNGPDEPVELLTVLTLAAVCIGTALTIRDLISENNIFRREQYLGLATSAYLGAKILVFGLLATVQTAFVITVVVLGKGAPARGADVLGSGTVEVYVTGAATAIVSVIVGLVLSALARYKQLLLPIAVLVVLLSLVFSGGLFPLAARDGFEQVSWLFPSRWGFAAQASTVDLHSIDPLAERDALWGHSAGQWLFDMAMLLVFAVVGTGLLWWWLRPPSRPRQVEAAGR</sequence>
<dbReference type="OrthoDB" id="9804819at2"/>
<dbReference type="InterPro" id="IPR003439">
    <property type="entry name" value="ABC_transporter-like_ATP-bd"/>
</dbReference>
<dbReference type="Pfam" id="PF00498">
    <property type="entry name" value="FHA"/>
    <property type="match status" value="1"/>
</dbReference>
<dbReference type="PANTHER" id="PTHR48041">
    <property type="entry name" value="ABC TRANSPORTER G FAMILY MEMBER 28"/>
    <property type="match status" value="1"/>
</dbReference>
<feature type="transmembrane region" description="Helical" evidence="8">
    <location>
        <begin position="690"/>
        <end position="710"/>
    </location>
</feature>
<evidence type="ECO:0000256" key="8">
    <source>
        <dbReference type="SAM" id="Phobius"/>
    </source>
</evidence>
<dbReference type="GO" id="GO:0016887">
    <property type="term" value="F:ATP hydrolysis activity"/>
    <property type="evidence" value="ECO:0007669"/>
    <property type="project" value="InterPro"/>
</dbReference>
<dbReference type="SMART" id="SM00240">
    <property type="entry name" value="FHA"/>
    <property type="match status" value="1"/>
</dbReference>
<feature type="transmembrane region" description="Helical" evidence="8">
    <location>
        <begin position="786"/>
        <end position="808"/>
    </location>
</feature>
<evidence type="ECO:0000256" key="3">
    <source>
        <dbReference type="ARBA" id="ARBA00022553"/>
    </source>
</evidence>
<feature type="compositionally biased region" description="Low complexity" evidence="7">
    <location>
        <begin position="109"/>
        <end position="126"/>
    </location>
</feature>
<dbReference type="Pfam" id="PF00005">
    <property type="entry name" value="ABC_tran"/>
    <property type="match status" value="1"/>
</dbReference>
<dbReference type="InterPro" id="IPR027417">
    <property type="entry name" value="P-loop_NTPase"/>
</dbReference>
<feature type="compositionally biased region" description="Pro residues" evidence="7">
    <location>
        <begin position="127"/>
        <end position="147"/>
    </location>
</feature>
<dbReference type="SUPFAM" id="SSF52540">
    <property type="entry name" value="P-loop containing nucleoside triphosphate hydrolases"/>
    <property type="match status" value="1"/>
</dbReference>
<evidence type="ECO:0000313" key="9">
    <source>
        <dbReference type="EMBL" id="BCO35439.1"/>
    </source>
</evidence>
<evidence type="ECO:0000256" key="4">
    <source>
        <dbReference type="ARBA" id="ARBA00022692"/>
    </source>
</evidence>
<name>A0A2G8BG47_9MYCO</name>
<evidence type="ECO:0000313" key="10">
    <source>
        <dbReference type="Proteomes" id="UP000595446"/>
    </source>
</evidence>
<dbReference type="Proteomes" id="UP000595446">
    <property type="component" value="Chromosome"/>
</dbReference>
<gene>
    <name evidence="9" type="ORF">MHEC_18720</name>
</gene>
<feature type="compositionally biased region" description="Pro residues" evidence="7">
    <location>
        <begin position="188"/>
        <end position="231"/>
    </location>
</feature>
<dbReference type="STRING" id="110505.ACT16_06425"/>
<evidence type="ECO:0000256" key="6">
    <source>
        <dbReference type="ARBA" id="ARBA00023136"/>
    </source>
</evidence>
<keyword evidence="6 8" id="KW-0472">Membrane</keyword>
<keyword evidence="3" id="KW-0597">Phosphoprotein</keyword>
<evidence type="ECO:0000256" key="5">
    <source>
        <dbReference type="ARBA" id="ARBA00022989"/>
    </source>
</evidence>
<feature type="transmembrane region" description="Helical" evidence="8">
    <location>
        <begin position="646"/>
        <end position="670"/>
    </location>
</feature>
<dbReference type="GO" id="GO:0005524">
    <property type="term" value="F:ATP binding"/>
    <property type="evidence" value="ECO:0007669"/>
    <property type="project" value="InterPro"/>
</dbReference>
<dbReference type="PANTHER" id="PTHR48041:SF139">
    <property type="entry name" value="PROTEIN SCARLET"/>
    <property type="match status" value="1"/>
</dbReference>
<feature type="region of interest" description="Disordered" evidence="7">
    <location>
        <begin position="109"/>
        <end position="267"/>
    </location>
</feature>
<accession>A0A2G8BG47</accession>
<dbReference type="PROSITE" id="PS50006">
    <property type="entry name" value="FHA_DOMAIN"/>
    <property type="match status" value="1"/>
</dbReference>
<dbReference type="AlphaFoldDB" id="A0A2G8BG47"/>
<organism evidence="9 10">
    <name type="scientific">Mycobacterium heckeshornense</name>
    <dbReference type="NCBI Taxonomy" id="110505"/>
    <lineage>
        <taxon>Bacteria</taxon>
        <taxon>Bacillati</taxon>
        <taxon>Actinomycetota</taxon>
        <taxon>Actinomycetes</taxon>
        <taxon>Mycobacteriales</taxon>
        <taxon>Mycobacteriaceae</taxon>
        <taxon>Mycobacterium</taxon>
    </lineage>
</organism>
<dbReference type="InterPro" id="IPR050352">
    <property type="entry name" value="ABCG_transporters"/>
</dbReference>
<reference evidence="9 10" key="1">
    <citation type="submission" date="2020-12" db="EMBL/GenBank/DDBJ databases">
        <title>Complete genome sequence of Mycobacterium heckeshornense JCM 15655T, closely related to a pathogenic non-tuberculous mycobacterial species Mycobacterium xenopi.</title>
        <authorList>
            <person name="Yoshida M."/>
            <person name="Fukano H."/>
            <person name="Asakura T."/>
            <person name="Suzuki M."/>
            <person name="Hoshino Y."/>
        </authorList>
    </citation>
    <scope>NUCLEOTIDE SEQUENCE [LARGE SCALE GENOMIC DNA]</scope>
    <source>
        <strain evidence="9 10">JCM 15655</strain>
    </source>
</reference>
<keyword evidence="4 8" id="KW-0812">Transmembrane</keyword>
<dbReference type="InterPro" id="IPR008984">
    <property type="entry name" value="SMAD_FHA_dom_sf"/>
</dbReference>
<keyword evidence="5 8" id="KW-1133">Transmembrane helix</keyword>
<dbReference type="GO" id="GO:0140359">
    <property type="term" value="F:ABC-type transporter activity"/>
    <property type="evidence" value="ECO:0007669"/>
    <property type="project" value="InterPro"/>
</dbReference>
<dbReference type="PROSITE" id="PS50893">
    <property type="entry name" value="ABC_TRANSPORTER_2"/>
    <property type="match status" value="1"/>
</dbReference>
<evidence type="ECO:0000256" key="7">
    <source>
        <dbReference type="SAM" id="MobiDB-lite"/>
    </source>
</evidence>
<dbReference type="Gene3D" id="2.60.200.20">
    <property type="match status" value="1"/>
</dbReference>
<dbReference type="InterPro" id="IPR000253">
    <property type="entry name" value="FHA_dom"/>
</dbReference>
<dbReference type="SUPFAM" id="SSF49879">
    <property type="entry name" value="SMAD/FHA domain"/>
    <property type="match status" value="1"/>
</dbReference>
<feature type="transmembrane region" description="Helical" evidence="8">
    <location>
        <begin position="605"/>
        <end position="626"/>
    </location>
</feature>
<comment type="subcellular location">
    <subcellularLocation>
        <location evidence="1">Membrane</location>
        <topology evidence="1">Multi-pass membrane protein</topology>
    </subcellularLocation>
</comment>
<dbReference type="Gene3D" id="3.40.50.300">
    <property type="entry name" value="P-loop containing nucleotide triphosphate hydrolases"/>
    <property type="match status" value="1"/>
</dbReference>
<evidence type="ECO:0000256" key="1">
    <source>
        <dbReference type="ARBA" id="ARBA00004141"/>
    </source>
</evidence>
<keyword evidence="10" id="KW-1185">Reference proteome</keyword>
<feature type="transmembrane region" description="Helical" evidence="8">
    <location>
        <begin position="717"/>
        <end position="740"/>
    </location>
</feature>
<protein>
    <submittedName>
        <fullName evidence="9">Uncharacterized protein</fullName>
    </submittedName>
</protein>
<feature type="transmembrane region" description="Helical" evidence="8">
    <location>
        <begin position="565"/>
        <end position="585"/>
    </location>
</feature>
<keyword evidence="2" id="KW-0813">Transport</keyword>
<proteinExistence type="predicted"/>
<dbReference type="InterPro" id="IPR013525">
    <property type="entry name" value="ABC2_TM"/>
</dbReference>
<dbReference type="GO" id="GO:0016020">
    <property type="term" value="C:membrane"/>
    <property type="evidence" value="ECO:0007669"/>
    <property type="project" value="UniProtKB-SubCell"/>
</dbReference>
<evidence type="ECO:0000256" key="2">
    <source>
        <dbReference type="ARBA" id="ARBA00022448"/>
    </source>
</evidence>
<dbReference type="EMBL" id="AP024237">
    <property type="protein sequence ID" value="BCO35439.1"/>
    <property type="molecule type" value="Genomic_DNA"/>
</dbReference>
<dbReference type="Pfam" id="PF01061">
    <property type="entry name" value="ABC2_membrane"/>
    <property type="match status" value="1"/>
</dbReference>